<evidence type="ECO:0000256" key="1">
    <source>
        <dbReference type="SAM" id="MobiDB-lite"/>
    </source>
</evidence>
<dbReference type="AlphaFoldDB" id="A0AAN9HU84"/>
<reference evidence="2 3" key="1">
    <citation type="submission" date="2024-01" db="EMBL/GenBank/DDBJ databases">
        <title>The genomes of 5 underutilized Papilionoideae crops provide insights into root nodulation and disease resistanc.</title>
        <authorList>
            <person name="Yuan L."/>
        </authorList>
    </citation>
    <scope>NUCLEOTIDE SEQUENCE [LARGE SCALE GENOMIC DNA]</scope>
    <source>
        <strain evidence="2">ZHUSHIDOU_FW_LH</strain>
        <tissue evidence="2">Leaf</tissue>
    </source>
</reference>
<keyword evidence="3" id="KW-1185">Reference proteome</keyword>
<accession>A0AAN9HU84</accession>
<feature type="compositionally biased region" description="Basic and acidic residues" evidence="1">
    <location>
        <begin position="1"/>
        <end position="11"/>
    </location>
</feature>
<dbReference type="EMBL" id="JAYWIO010000008">
    <property type="protein sequence ID" value="KAK7245478.1"/>
    <property type="molecule type" value="Genomic_DNA"/>
</dbReference>
<evidence type="ECO:0000313" key="3">
    <source>
        <dbReference type="Proteomes" id="UP001372338"/>
    </source>
</evidence>
<evidence type="ECO:0000313" key="2">
    <source>
        <dbReference type="EMBL" id="KAK7245478.1"/>
    </source>
</evidence>
<feature type="compositionally biased region" description="Polar residues" evidence="1">
    <location>
        <begin position="64"/>
        <end position="76"/>
    </location>
</feature>
<gene>
    <name evidence="2" type="ORF">RIF29_40324</name>
</gene>
<feature type="compositionally biased region" description="Polar residues" evidence="1">
    <location>
        <begin position="37"/>
        <end position="52"/>
    </location>
</feature>
<protein>
    <submittedName>
        <fullName evidence="2">Uncharacterized protein</fullName>
    </submittedName>
</protein>
<sequence length="361" mass="39867">MIERSNKKPKGDTQGFEGSTSGPVSYADLHEEEDNANSHTQRRSFVNVLNGTKDNERKGDECSLTASSEKNLNPGVNTFEGITVVEKNMGKYECPELILNDAEKERIPEMSNGTHGGGNNSQPTSRNDDPGPWMVVQKTRRSRKPKDQGGVQKTNSAAVPRPSVAPVVADSVFRALADSVEEDEILENNPPKNQEEIIMAPLIKEQENQIRSKQMVTKAPAAGKVRVNAKSKGAISQILNVRTKGVDKRRLRKLCQLKLTLRRANKSFPKRSNHANSHVTSPNDTISMVLETPSTCMAMQPHFVRPPDETNKDLYPLLNKDPFILKQNDHGDSLGPVEEFHDAINGAGAEHSNSLDNLFDD</sequence>
<dbReference type="Proteomes" id="UP001372338">
    <property type="component" value="Unassembled WGS sequence"/>
</dbReference>
<feature type="region of interest" description="Disordered" evidence="1">
    <location>
        <begin position="1"/>
        <end position="78"/>
    </location>
</feature>
<comment type="caution">
    <text evidence="2">The sequence shown here is derived from an EMBL/GenBank/DDBJ whole genome shotgun (WGS) entry which is preliminary data.</text>
</comment>
<name>A0AAN9HU84_CROPI</name>
<organism evidence="2 3">
    <name type="scientific">Crotalaria pallida</name>
    <name type="common">Smooth rattlebox</name>
    <name type="synonym">Crotalaria striata</name>
    <dbReference type="NCBI Taxonomy" id="3830"/>
    <lineage>
        <taxon>Eukaryota</taxon>
        <taxon>Viridiplantae</taxon>
        <taxon>Streptophyta</taxon>
        <taxon>Embryophyta</taxon>
        <taxon>Tracheophyta</taxon>
        <taxon>Spermatophyta</taxon>
        <taxon>Magnoliopsida</taxon>
        <taxon>eudicotyledons</taxon>
        <taxon>Gunneridae</taxon>
        <taxon>Pentapetalae</taxon>
        <taxon>rosids</taxon>
        <taxon>fabids</taxon>
        <taxon>Fabales</taxon>
        <taxon>Fabaceae</taxon>
        <taxon>Papilionoideae</taxon>
        <taxon>50 kb inversion clade</taxon>
        <taxon>genistoids sensu lato</taxon>
        <taxon>core genistoids</taxon>
        <taxon>Crotalarieae</taxon>
        <taxon>Crotalaria</taxon>
    </lineage>
</organism>
<proteinExistence type="predicted"/>
<feature type="region of interest" description="Disordered" evidence="1">
    <location>
        <begin position="108"/>
        <end position="159"/>
    </location>
</feature>